<dbReference type="NCBIfam" id="NF047593">
    <property type="entry name" value="IS66_ISAeme5_TnpA"/>
    <property type="match status" value="1"/>
</dbReference>
<dbReference type="EMBL" id="CP059733">
    <property type="protein sequence ID" value="WDE06674.1"/>
    <property type="molecule type" value="Genomic_DNA"/>
</dbReference>
<organism evidence="2 3">
    <name type="scientific">Thalassomonas viridans</name>
    <dbReference type="NCBI Taxonomy" id="137584"/>
    <lineage>
        <taxon>Bacteria</taxon>
        <taxon>Pseudomonadati</taxon>
        <taxon>Pseudomonadota</taxon>
        <taxon>Gammaproteobacteria</taxon>
        <taxon>Alteromonadales</taxon>
        <taxon>Colwelliaceae</taxon>
        <taxon>Thalassomonas</taxon>
    </lineage>
</organism>
<dbReference type="RefSeq" id="WP_044840540.1">
    <property type="nucleotide sequence ID" value="NZ_CP059733.1"/>
</dbReference>
<reference evidence="2 3" key="3">
    <citation type="journal article" date="2022" name="Mar. Drugs">
        <title>Bioassay-Guided Fractionation Leads to the Detection of Cholic Acid Generated by the Rare Thalassomonas sp.</title>
        <authorList>
            <person name="Pheiffer F."/>
            <person name="Schneider Y.K."/>
            <person name="Hansen E.H."/>
            <person name="Andersen J.H."/>
            <person name="Isaksson J."/>
            <person name="Busche T."/>
            <person name="R C."/>
            <person name="Kalinowski J."/>
            <person name="Zyl L.V."/>
            <person name="Trindade M."/>
        </authorList>
    </citation>
    <scope>NUCLEOTIDE SEQUENCE [LARGE SCALE GENOMIC DNA]</scope>
    <source>
        <strain evidence="2 3">XOM25</strain>
    </source>
</reference>
<dbReference type="Proteomes" id="UP000032352">
    <property type="component" value="Chromosome"/>
</dbReference>
<sequence>MRKFRSKNEWLTVFDEHKTSGLSIIDYCQQNAISTTAFYSARTKFVGKTQRQKPSFIKATVTTKTEQIVLSQQAPIRVKTPYAEVELPVNCHSQLIVDILKGLQA</sequence>
<dbReference type="AlphaFoldDB" id="A0AAE9Z919"/>
<dbReference type="KEGG" id="tvd:SG34_033140"/>
<reference evidence="2 3" key="1">
    <citation type="journal article" date="2015" name="Genome Announc.">
        <title>Draft Genome Sequences of Marine Isolates of Thalassomonas viridans and Thalassomonas actiniarum.</title>
        <authorList>
            <person name="Olonade I."/>
            <person name="van Zyl L.J."/>
            <person name="Trindade M."/>
        </authorList>
    </citation>
    <scope>NUCLEOTIDE SEQUENCE [LARGE SCALE GENOMIC DNA]</scope>
    <source>
        <strain evidence="2 3">XOM25</strain>
    </source>
</reference>
<protein>
    <recommendedName>
        <fullName evidence="4">Transposase</fullName>
    </recommendedName>
</protein>
<reference evidence="2" key="2">
    <citation type="submission" date="2020-07" db="EMBL/GenBank/DDBJ databases">
        <authorList>
            <person name="van Zyl L.J."/>
            <person name="Busche T."/>
            <person name="Ruckert C."/>
            <person name="Kalinowski J."/>
            <person name="Trindade M.I."/>
        </authorList>
    </citation>
    <scope>NUCLEOTIDE SEQUENCE</scope>
    <source>
        <strain evidence="2">XOM25</strain>
    </source>
</reference>
<evidence type="ECO:0000313" key="3">
    <source>
        <dbReference type="Proteomes" id="UP000032352"/>
    </source>
</evidence>
<accession>A0AAE9Z919</accession>
<evidence type="ECO:0008006" key="4">
    <source>
        <dbReference type="Google" id="ProtNLM"/>
    </source>
</evidence>
<gene>
    <name evidence="1" type="ORF">SG34_007150</name>
    <name evidence="2" type="ORF">SG34_033140</name>
</gene>
<keyword evidence="3" id="KW-1185">Reference proteome</keyword>
<proteinExistence type="predicted"/>
<dbReference type="KEGG" id="tvd:SG34_007150"/>
<dbReference type="EMBL" id="CP059734">
    <property type="protein sequence ID" value="WDE08748.1"/>
    <property type="molecule type" value="Genomic_DNA"/>
</dbReference>
<name>A0AAE9Z919_9GAMM</name>
<dbReference type="Proteomes" id="UP000032352">
    <property type="component" value="Chromosome pTvir"/>
</dbReference>
<evidence type="ECO:0000313" key="2">
    <source>
        <dbReference type="EMBL" id="WDE08748.1"/>
    </source>
</evidence>
<evidence type="ECO:0000313" key="1">
    <source>
        <dbReference type="EMBL" id="WDE06674.1"/>
    </source>
</evidence>